<keyword evidence="7" id="KW-1185">Reference proteome</keyword>
<evidence type="ECO:0000256" key="1">
    <source>
        <dbReference type="ARBA" id="ARBA00005854"/>
    </source>
</evidence>
<dbReference type="SUPFAM" id="SSF51735">
    <property type="entry name" value="NAD(P)-binding Rossmann-fold domains"/>
    <property type="match status" value="1"/>
</dbReference>
<organism evidence="6 7">
    <name type="scientific">Limosilactobacillus coleohominis</name>
    <dbReference type="NCBI Taxonomy" id="181675"/>
    <lineage>
        <taxon>Bacteria</taxon>
        <taxon>Bacillati</taxon>
        <taxon>Bacillota</taxon>
        <taxon>Bacilli</taxon>
        <taxon>Lactobacillales</taxon>
        <taxon>Lactobacillaceae</taxon>
        <taxon>Limosilactobacillus</taxon>
    </lineage>
</organism>
<evidence type="ECO:0000313" key="7">
    <source>
        <dbReference type="Proteomes" id="UP000785625"/>
    </source>
</evidence>
<dbReference type="Pfam" id="PF00389">
    <property type="entry name" value="2-Hacid_dh"/>
    <property type="match status" value="1"/>
</dbReference>
<protein>
    <submittedName>
        <fullName evidence="6">Phosphoglycerate dehydrogenase</fullName>
    </submittedName>
</protein>
<dbReference type="CDD" id="cd12172">
    <property type="entry name" value="PGDH_like_2"/>
    <property type="match status" value="1"/>
</dbReference>
<accession>A0ABS2H0A2</accession>
<dbReference type="SUPFAM" id="SSF52283">
    <property type="entry name" value="Formate/glycerate dehydrogenase catalytic domain-like"/>
    <property type="match status" value="1"/>
</dbReference>
<dbReference type="Pfam" id="PF02826">
    <property type="entry name" value="2-Hacid_dh_C"/>
    <property type="match status" value="1"/>
</dbReference>
<feature type="domain" description="D-isomer specific 2-hydroxyacid dehydrogenase catalytic" evidence="4">
    <location>
        <begin position="9"/>
        <end position="311"/>
    </location>
</feature>
<keyword evidence="2 3" id="KW-0560">Oxidoreductase</keyword>
<evidence type="ECO:0000256" key="2">
    <source>
        <dbReference type="ARBA" id="ARBA00023002"/>
    </source>
</evidence>
<reference evidence="6 7" key="1">
    <citation type="journal article" date="2021" name="Sci. Rep.">
        <title>The distribution of antibiotic resistance genes in chicken gut microbiota commensals.</title>
        <authorList>
            <person name="Juricova H."/>
            <person name="Matiasovicova J."/>
            <person name="Kubasova T."/>
            <person name="Cejkova D."/>
            <person name="Rychlik I."/>
        </authorList>
    </citation>
    <scope>NUCLEOTIDE SEQUENCE [LARGE SCALE GENOMIC DNA]</scope>
    <source>
        <strain evidence="6 7">An574</strain>
    </source>
</reference>
<dbReference type="InterPro" id="IPR036291">
    <property type="entry name" value="NAD(P)-bd_dom_sf"/>
</dbReference>
<dbReference type="InterPro" id="IPR006140">
    <property type="entry name" value="D-isomer_DH_NAD-bd"/>
</dbReference>
<evidence type="ECO:0000259" key="4">
    <source>
        <dbReference type="Pfam" id="PF00389"/>
    </source>
</evidence>
<dbReference type="RefSeq" id="WP_204785043.1">
    <property type="nucleotide sequence ID" value="NZ_CALVGD010000091.1"/>
</dbReference>
<comment type="similarity">
    <text evidence="1 3">Belongs to the D-isomer specific 2-hydroxyacid dehydrogenase family.</text>
</comment>
<gene>
    <name evidence="6" type="ORF">H5975_04425</name>
</gene>
<dbReference type="PANTHER" id="PTHR10996">
    <property type="entry name" value="2-HYDROXYACID DEHYDROGENASE-RELATED"/>
    <property type="match status" value="1"/>
</dbReference>
<dbReference type="Proteomes" id="UP000785625">
    <property type="component" value="Unassembled WGS sequence"/>
</dbReference>
<dbReference type="InterPro" id="IPR050223">
    <property type="entry name" value="D-isomer_2-hydroxyacid_DH"/>
</dbReference>
<evidence type="ECO:0000259" key="5">
    <source>
        <dbReference type="Pfam" id="PF02826"/>
    </source>
</evidence>
<dbReference type="Gene3D" id="3.40.50.720">
    <property type="entry name" value="NAD(P)-binding Rossmann-like Domain"/>
    <property type="match status" value="2"/>
</dbReference>
<evidence type="ECO:0000313" key="6">
    <source>
        <dbReference type="EMBL" id="MBM6940734.1"/>
    </source>
</evidence>
<dbReference type="InterPro" id="IPR006139">
    <property type="entry name" value="D-isomer_2_OHA_DH_cat_dom"/>
</dbReference>
<evidence type="ECO:0000256" key="3">
    <source>
        <dbReference type="RuleBase" id="RU003719"/>
    </source>
</evidence>
<name>A0ABS2H0A2_9LACO</name>
<dbReference type="EMBL" id="JACJKU010000033">
    <property type="protein sequence ID" value="MBM6940734.1"/>
    <property type="molecule type" value="Genomic_DNA"/>
</dbReference>
<comment type="caution">
    <text evidence="6">The sequence shown here is derived from an EMBL/GenBank/DDBJ whole genome shotgun (WGS) entry which is preliminary data.</text>
</comment>
<feature type="domain" description="D-isomer specific 2-hydroxyacid dehydrogenase NAD-binding" evidence="5">
    <location>
        <begin position="108"/>
        <end position="279"/>
    </location>
</feature>
<proteinExistence type="inferred from homology"/>
<sequence>MPKAVLIPQSFTETGRKVFRDADIQMIEVPAVNNDALLHYADQIQGAIVMLDPISNETYPHTPNLKILARVGVGYNNIDPQGAAQHGIWVTITPKANYNSVAEAILGGILLASRDMYQRNQLLINGNWSKGHAPAGHDIAGQSLGIIGYGRIGHALATKAAALGMNILVNNGSHHKEPEIGTAVSLDDLLANSDYVSLSAPVTTETTEMMNRNTFSKMKPTASLINFGRGQLVNHNDLIDALKNNTIHSAVLDAFQQEPLPVNDELLSLPNVFLTPHIGGGTTDAINRGCQDAASEVVRVLSGNQPLWPVNQL</sequence>